<feature type="region of interest" description="Disordered" evidence="3">
    <location>
        <begin position="87"/>
        <end position="115"/>
    </location>
</feature>
<dbReference type="InterPro" id="IPR036046">
    <property type="entry name" value="Acylphosphatase-like_dom_sf"/>
</dbReference>
<evidence type="ECO:0000259" key="4">
    <source>
        <dbReference type="PROSITE" id="PS51160"/>
    </source>
</evidence>
<comment type="similarity">
    <text evidence="2">Belongs to the acylphosphatase family.</text>
</comment>
<dbReference type="InterPro" id="IPR020456">
    <property type="entry name" value="Acylphosphatase"/>
</dbReference>
<dbReference type="InterPro" id="IPR001792">
    <property type="entry name" value="Acylphosphatase-like_dom"/>
</dbReference>
<dbReference type="PRINTS" id="PR00112">
    <property type="entry name" value="ACYLPHPHTASE"/>
</dbReference>
<dbReference type="KEGG" id="mnt:21385748"/>
<dbReference type="Gene3D" id="3.30.70.100">
    <property type="match status" value="1"/>
</dbReference>
<reference evidence="6" key="1">
    <citation type="submission" date="2013-01" db="EMBL/GenBank/DDBJ databases">
        <title>Draft Genome Sequence of a Mulberry Tree, Morus notabilis C.K. Schneid.</title>
        <authorList>
            <person name="He N."/>
            <person name="Zhao S."/>
        </authorList>
    </citation>
    <scope>NUCLEOTIDE SEQUENCE</scope>
</reference>
<dbReference type="EC" id="3.6.1.7" evidence="1"/>
<keyword evidence="1" id="KW-0378">Hydrolase</keyword>
<keyword evidence="6" id="KW-1185">Reference proteome</keyword>
<feature type="active site" evidence="1">
    <location>
        <position position="149"/>
    </location>
</feature>
<evidence type="ECO:0000313" key="6">
    <source>
        <dbReference type="Proteomes" id="UP000030645"/>
    </source>
</evidence>
<dbReference type="OrthoDB" id="7961613at2759"/>
<dbReference type="STRING" id="981085.W9QKU6"/>
<organism evidence="5 6">
    <name type="scientific">Morus notabilis</name>
    <dbReference type="NCBI Taxonomy" id="981085"/>
    <lineage>
        <taxon>Eukaryota</taxon>
        <taxon>Viridiplantae</taxon>
        <taxon>Streptophyta</taxon>
        <taxon>Embryophyta</taxon>
        <taxon>Tracheophyta</taxon>
        <taxon>Spermatophyta</taxon>
        <taxon>Magnoliopsida</taxon>
        <taxon>eudicotyledons</taxon>
        <taxon>Gunneridae</taxon>
        <taxon>Pentapetalae</taxon>
        <taxon>rosids</taxon>
        <taxon>fabids</taxon>
        <taxon>Rosales</taxon>
        <taxon>Moraceae</taxon>
        <taxon>Moreae</taxon>
        <taxon>Morus</taxon>
    </lineage>
</organism>
<comment type="catalytic activity">
    <reaction evidence="1">
        <text>an acyl phosphate + H2O = a carboxylate + phosphate + H(+)</text>
        <dbReference type="Rhea" id="RHEA:14965"/>
        <dbReference type="ChEBI" id="CHEBI:15377"/>
        <dbReference type="ChEBI" id="CHEBI:15378"/>
        <dbReference type="ChEBI" id="CHEBI:29067"/>
        <dbReference type="ChEBI" id="CHEBI:43474"/>
        <dbReference type="ChEBI" id="CHEBI:59918"/>
        <dbReference type="EC" id="3.6.1.7"/>
    </reaction>
</comment>
<protein>
    <recommendedName>
        <fullName evidence="1">acylphosphatase</fullName>
        <ecNumber evidence="1">3.6.1.7</ecNumber>
    </recommendedName>
</protein>
<dbReference type="SUPFAM" id="SSF54975">
    <property type="entry name" value="Acylphosphatase/BLUF domain-like"/>
    <property type="match status" value="1"/>
</dbReference>
<evidence type="ECO:0000313" key="5">
    <source>
        <dbReference type="EMBL" id="EXB22444.1"/>
    </source>
</evidence>
<evidence type="ECO:0000256" key="2">
    <source>
        <dbReference type="RuleBase" id="RU004168"/>
    </source>
</evidence>
<dbReference type="Pfam" id="PF00708">
    <property type="entry name" value="Acylphosphatase"/>
    <property type="match status" value="1"/>
</dbReference>
<dbReference type="PANTHER" id="PTHR47268">
    <property type="entry name" value="ACYLPHOSPHATASE"/>
    <property type="match status" value="1"/>
</dbReference>
<feature type="domain" description="Acylphosphatase-like" evidence="4">
    <location>
        <begin position="116"/>
        <end position="202"/>
    </location>
</feature>
<dbReference type="GO" id="GO:0003998">
    <property type="term" value="F:acylphosphatase activity"/>
    <property type="evidence" value="ECO:0007669"/>
    <property type="project" value="UniProtKB-EC"/>
</dbReference>
<dbReference type="PROSITE" id="PS00151">
    <property type="entry name" value="ACYLPHOSPHATASE_2"/>
    <property type="match status" value="1"/>
</dbReference>
<gene>
    <name evidence="5" type="ORF">L484_002169</name>
</gene>
<dbReference type="AlphaFoldDB" id="W9QKU6"/>
<proteinExistence type="inferred from homology"/>
<dbReference type="Proteomes" id="UP000030645">
    <property type="component" value="Unassembled WGS sequence"/>
</dbReference>
<evidence type="ECO:0000256" key="3">
    <source>
        <dbReference type="SAM" id="MobiDB-lite"/>
    </source>
</evidence>
<dbReference type="eggNOG" id="KOG3360">
    <property type="taxonomic scope" value="Eukaryota"/>
</dbReference>
<feature type="compositionally biased region" description="Polar residues" evidence="3">
    <location>
        <begin position="100"/>
        <end position="111"/>
    </location>
</feature>
<dbReference type="PROSITE" id="PS51160">
    <property type="entry name" value="ACYLPHOSPHATASE_3"/>
    <property type="match status" value="1"/>
</dbReference>
<dbReference type="EMBL" id="KE343295">
    <property type="protein sequence ID" value="EXB22444.1"/>
    <property type="molecule type" value="Genomic_DNA"/>
</dbReference>
<sequence length="204" mass="22849">MGSASSSSSSSVQFQFLTIRPLILQHRRSRFFTSQSHHQWRKIQYCNGDRAFGLSHLHNPHRSSPNPLLPLRRRLLLPLSPLPPLLRPRPPTLRHPLSSMTTASLSSPNDHPSTKTVRVVVKGRVQGVFYRNWTIDNANELGLKGWVRNRRDGSVEALFSGNPNSVEEMQQRCRRGPPAAVITGLEVFPSTDDPGSGFDCKPTV</sequence>
<feature type="active site" evidence="1">
    <location>
        <position position="131"/>
    </location>
</feature>
<dbReference type="InterPro" id="IPR017968">
    <property type="entry name" value="Acylphosphatase_CS"/>
</dbReference>
<dbReference type="PANTHER" id="PTHR47268:SF4">
    <property type="entry name" value="ACYLPHOSPHATASE"/>
    <property type="match status" value="1"/>
</dbReference>
<accession>W9QKU6</accession>
<name>W9QKU6_9ROSA</name>
<evidence type="ECO:0000256" key="1">
    <source>
        <dbReference type="PROSITE-ProRule" id="PRU00520"/>
    </source>
</evidence>